<dbReference type="GO" id="GO:0008094">
    <property type="term" value="F:ATP-dependent activity, acting on DNA"/>
    <property type="evidence" value="ECO:0007669"/>
    <property type="project" value="TreeGrafter"/>
</dbReference>
<comment type="caution">
    <text evidence="7">The sequence shown here is derived from an EMBL/GenBank/DDBJ whole genome shotgun (WGS) entry which is preliminary data.</text>
</comment>
<feature type="region of interest" description="Disordered" evidence="4">
    <location>
        <begin position="318"/>
        <end position="346"/>
    </location>
</feature>
<dbReference type="InterPro" id="IPR001650">
    <property type="entry name" value="Helicase_C-like"/>
</dbReference>
<evidence type="ECO:0000259" key="5">
    <source>
        <dbReference type="PROSITE" id="PS51192"/>
    </source>
</evidence>
<dbReference type="CDD" id="cd18793">
    <property type="entry name" value="SF2_C_SNF"/>
    <property type="match status" value="1"/>
</dbReference>
<accession>A0AAD9H2J4</accession>
<dbReference type="PROSITE" id="PS51192">
    <property type="entry name" value="HELICASE_ATP_BIND_1"/>
    <property type="match status" value="1"/>
</dbReference>
<feature type="region of interest" description="Disordered" evidence="4">
    <location>
        <begin position="1117"/>
        <end position="1162"/>
    </location>
</feature>
<dbReference type="PROSITE" id="PS51194">
    <property type="entry name" value="HELICASE_CTER"/>
    <property type="match status" value="1"/>
</dbReference>
<dbReference type="PANTHER" id="PTHR45626:SF14">
    <property type="entry name" value="ATP-DEPENDENT DNA HELICASE (EUROFUNG)"/>
    <property type="match status" value="1"/>
</dbReference>
<gene>
    <name evidence="7" type="ORF">P3T76_000832</name>
</gene>
<keyword evidence="2" id="KW-0378">Hydrolase</keyword>
<sequence length="1162" mass="132111">MVKAWSCDFVDYYQAAYNKQSHWLQTVGWLRSKRNLRVSTVRGLVNLEQRGVLRLNGLYVVSPEDTHFGKLRLQIKGTQGTTTLDEFEFVKCHLEGTGEVDICAEKKKATAARRSTCHKTKTPERTRRPVASPVPISRQPMAEAQVKLEIAVPVPVAPERSPTFEMQEEIQEPDPPSSPMVEVLETAVLVKEEGQTLQEPQTDRKMSLPAVFHSLMAQIEAVPTIYVDGLDLKLYEHQRRGLSWMMKRERALLWDTLLLHPFRVPGKQSDTDRKLEIEFSEAAYDACGDMLCDEPGLGKTITMLALILLTKGQSTAGMPLRVDPPTSSSSSVQLRSASRGHSLEPRDMVSSSASLVVAPDALVEHWAEQIERHVVHQGLKIYVDTVERMRGNLPSAARLATFDVVIVSFSRMAKEWRLHRPASRTEKKRTVKYGFEDQPARYMDGRVIGDISPLLLVHWLRIVVDEGHKLGGRAPTQLMQMSRLLCAERRWVMTGTPSPNTLQSTDLQYIHGLLVFLRNLPYGRPDGHSWAKAIALPFENNEVIGFYRLQHLLSRIMIRHTKESLGDKLPRPIRHKVLVEPTSTEFKLYNAVAKNIQARLLITRIDLPQIWKSTLKVILLHRKNYKGAAQVENDLTLALMGGYSIEWTLKKEKMEKTVKKLEDAVVKKKTACTECGLERRFLMVLPCGHLCCAHCIEAVKQELGEPCCNFCGDLYDEDDFDYLQPTCTGEILPRGREKTISKLRQVGVLESRIQRVTEYMDSRQPEPPTECRSCHRLMHLLLIFSCGHMCCTDCTDRRFQEAGPSCCLCHAEYPQKSAAPAAKKAMRLINVKRDFWRIESSKIFYMVARIRDLMKEFMQPSQEQELDLKVIIFSQFRENIWRAKVAFEQQDIPTADFIALVNPRERSENLEKFRYDPGVHVLLLSNLASHGLDLSFVTHIFLLEEIWDKSVEQQVISRAHRMGARHSVVVEQLWIKGTVECQLTSVSENLFKRERCIEGGENEQQKLTREEVQEASSASNSNFQQMKVSYLLNNLRVLDDEVGGEESEVRFSVLDENEAIVHQGMCIISDTGTVTTGSFIPKPSKESVAAAESLSHLLIHKLNQESRNLPAEIIVIDNSSDEEEHKSDSGKEDDARIPSHHHFARVKQEPAYIELDEGTDSE</sequence>
<dbReference type="Gene3D" id="3.40.50.300">
    <property type="entry name" value="P-loop containing nucleotide triphosphate hydrolases"/>
    <property type="match status" value="1"/>
</dbReference>
<proteinExistence type="predicted"/>
<dbReference type="InterPro" id="IPR027417">
    <property type="entry name" value="P-loop_NTPase"/>
</dbReference>
<dbReference type="Pfam" id="PF00271">
    <property type="entry name" value="Helicase_C"/>
    <property type="match status" value="1"/>
</dbReference>
<feature type="compositionally biased region" description="Basic and acidic residues" evidence="4">
    <location>
        <begin position="1123"/>
        <end position="1137"/>
    </location>
</feature>
<dbReference type="Gene3D" id="3.30.40.10">
    <property type="entry name" value="Zinc/RING finger domain, C3HC4 (zinc finger)"/>
    <property type="match status" value="1"/>
</dbReference>
<feature type="domain" description="Helicase ATP-binding" evidence="5">
    <location>
        <begin position="280"/>
        <end position="515"/>
    </location>
</feature>
<dbReference type="Pfam" id="PF00176">
    <property type="entry name" value="SNF2-rel_dom"/>
    <property type="match status" value="1"/>
</dbReference>
<reference evidence="7" key="1">
    <citation type="submission" date="2023-08" db="EMBL/GenBank/DDBJ databases">
        <title>Reference Genome Resource for the Citrus Pathogen Phytophthora citrophthora.</title>
        <authorList>
            <person name="Moller H."/>
            <person name="Coetzee B."/>
            <person name="Rose L.J."/>
            <person name="Van Niekerk J.M."/>
        </authorList>
    </citation>
    <scope>NUCLEOTIDE SEQUENCE</scope>
    <source>
        <strain evidence="7">STE-U-9442</strain>
    </source>
</reference>
<evidence type="ECO:0000313" key="8">
    <source>
        <dbReference type="Proteomes" id="UP001259832"/>
    </source>
</evidence>
<dbReference type="InterPro" id="IPR000330">
    <property type="entry name" value="SNF2_N"/>
</dbReference>
<dbReference type="GO" id="GO:0005524">
    <property type="term" value="F:ATP binding"/>
    <property type="evidence" value="ECO:0007669"/>
    <property type="project" value="UniProtKB-KW"/>
</dbReference>
<name>A0AAD9H2J4_9STRA</name>
<dbReference type="CDD" id="cd18008">
    <property type="entry name" value="DEXDc_SHPRH-like"/>
    <property type="match status" value="1"/>
</dbReference>
<organism evidence="7 8">
    <name type="scientific">Phytophthora citrophthora</name>
    <dbReference type="NCBI Taxonomy" id="4793"/>
    <lineage>
        <taxon>Eukaryota</taxon>
        <taxon>Sar</taxon>
        <taxon>Stramenopiles</taxon>
        <taxon>Oomycota</taxon>
        <taxon>Peronosporomycetes</taxon>
        <taxon>Peronosporales</taxon>
        <taxon>Peronosporaceae</taxon>
        <taxon>Phytophthora</taxon>
    </lineage>
</organism>
<dbReference type="EMBL" id="JASMQC010000001">
    <property type="protein sequence ID" value="KAK1948543.1"/>
    <property type="molecule type" value="Genomic_DNA"/>
</dbReference>
<evidence type="ECO:0000256" key="4">
    <source>
        <dbReference type="SAM" id="MobiDB-lite"/>
    </source>
</evidence>
<dbReference type="InterPro" id="IPR038718">
    <property type="entry name" value="SNF2-like_sf"/>
</dbReference>
<dbReference type="AlphaFoldDB" id="A0AAD9H2J4"/>
<evidence type="ECO:0000256" key="3">
    <source>
        <dbReference type="ARBA" id="ARBA00022840"/>
    </source>
</evidence>
<keyword evidence="1" id="KW-0547">Nucleotide-binding</keyword>
<dbReference type="InterPro" id="IPR013083">
    <property type="entry name" value="Znf_RING/FYVE/PHD"/>
</dbReference>
<dbReference type="GO" id="GO:0005634">
    <property type="term" value="C:nucleus"/>
    <property type="evidence" value="ECO:0007669"/>
    <property type="project" value="TreeGrafter"/>
</dbReference>
<protein>
    <submittedName>
        <fullName evidence="7">SWI/SNF-related</fullName>
    </submittedName>
</protein>
<feature type="domain" description="Helicase C-terminal" evidence="6">
    <location>
        <begin position="849"/>
        <end position="1020"/>
    </location>
</feature>
<dbReference type="SMART" id="SM00487">
    <property type="entry name" value="DEXDc"/>
    <property type="match status" value="1"/>
</dbReference>
<dbReference type="InterPro" id="IPR014001">
    <property type="entry name" value="Helicase_ATP-bd"/>
</dbReference>
<keyword evidence="8" id="KW-1185">Reference proteome</keyword>
<evidence type="ECO:0000256" key="1">
    <source>
        <dbReference type="ARBA" id="ARBA00022741"/>
    </source>
</evidence>
<evidence type="ECO:0000259" key="6">
    <source>
        <dbReference type="PROSITE" id="PS51194"/>
    </source>
</evidence>
<evidence type="ECO:0000313" key="7">
    <source>
        <dbReference type="EMBL" id="KAK1948543.1"/>
    </source>
</evidence>
<dbReference type="SUPFAM" id="SSF52540">
    <property type="entry name" value="P-loop containing nucleoside triphosphate hydrolases"/>
    <property type="match status" value="2"/>
</dbReference>
<keyword evidence="3" id="KW-0067">ATP-binding</keyword>
<evidence type="ECO:0000256" key="2">
    <source>
        <dbReference type="ARBA" id="ARBA00022801"/>
    </source>
</evidence>
<dbReference type="GO" id="GO:0016787">
    <property type="term" value="F:hydrolase activity"/>
    <property type="evidence" value="ECO:0007669"/>
    <property type="project" value="UniProtKB-KW"/>
</dbReference>
<dbReference type="CDD" id="cd16449">
    <property type="entry name" value="RING-HC"/>
    <property type="match status" value="2"/>
</dbReference>
<dbReference type="InterPro" id="IPR049730">
    <property type="entry name" value="SNF2/RAD54-like_C"/>
</dbReference>
<dbReference type="Proteomes" id="UP001259832">
    <property type="component" value="Unassembled WGS sequence"/>
</dbReference>
<feature type="compositionally biased region" description="Low complexity" evidence="4">
    <location>
        <begin position="327"/>
        <end position="337"/>
    </location>
</feature>
<dbReference type="GO" id="GO:0006281">
    <property type="term" value="P:DNA repair"/>
    <property type="evidence" value="ECO:0007669"/>
    <property type="project" value="TreeGrafter"/>
</dbReference>
<dbReference type="InterPro" id="IPR050628">
    <property type="entry name" value="SNF2_RAD54_helicase_TF"/>
</dbReference>
<dbReference type="PANTHER" id="PTHR45626">
    <property type="entry name" value="TRANSCRIPTION TERMINATION FACTOR 2-RELATED"/>
    <property type="match status" value="1"/>
</dbReference>
<dbReference type="Gene3D" id="3.40.50.10810">
    <property type="entry name" value="Tandem AAA-ATPase domain"/>
    <property type="match status" value="1"/>
</dbReference>